<feature type="transmembrane region" description="Helical" evidence="6">
    <location>
        <begin position="24"/>
        <end position="45"/>
    </location>
</feature>
<name>A0A385Z324_9PSED</name>
<evidence type="ECO:0000256" key="3">
    <source>
        <dbReference type="ARBA" id="ARBA00022692"/>
    </source>
</evidence>
<dbReference type="KEGG" id="pcav:D3880_07815"/>
<keyword evidence="8" id="KW-1185">Reference proteome</keyword>
<dbReference type="PANTHER" id="PTHR30569">
    <property type="entry name" value="CYTOSINE TRANSPORTER CODB"/>
    <property type="match status" value="1"/>
</dbReference>
<dbReference type="Gene3D" id="1.10.4160.10">
    <property type="entry name" value="Hydantoin permease"/>
    <property type="match status" value="1"/>
</dbReference>
<sequence>MSKHTHDELLDDYSRRPIPEDQRASGLSIALITFGVGITLPVFWLGADVTQKVGFGPACWIFFLVCILLGGLCYFTALVGNRARLSTYMVLHFSFGRHGAKLLNFIVAVTLLGFYSATVDIFGSTVQSALQSSFGLASPAWVHVLWGSLLMTATAIFGFRGMDKLSVWSVPLMGVFMLYVLYLAVEKAAPGQISAFAGSGDSLALAISSTIGMVILTPVLMPDFTRYARTDKDSLIATLGMSLGFPLVLLAGGLPSIVTGQSEIVPIMAALGLVLPALFILVFSTWTTNTANLYSAVLTLATFIRTPDWRLAVAGSLIATGLALAGFMTHFLDFILALSIVTPPIASIYLVDFFYIRRQRYDVSELDALPGFGWAALIAWALASAIAWLTTYEGWTLTSQPTIDSLLIAALVYPLLARLLASPKRVLANS</sequence>
<dbReference type="CDD" id="cd11484">
    <property type="entry name" value="SLC-NCS1sbd_CobB-like"/>
    <property type="match status" value="1"/>
</dbReference>
<feature type="transmembrane region" description="Helical" evidence="6">
    <location>
        <begin position="334"/>
        <end position="356"/>
    </location>
</feature>
<comment type="similarity">
    <text evidence="2">Belongs to the purine-cytosine permease (2.A.39) family.</text>
</comment>
<evidence type="ECO:0000256" key="2">
    <source>
        <dbReference type="ARBA" id="ARBA00008974"/>
    </source>
</evidence>
<reference evidence="8" key="1">
    <citation type="submission" date="2018-09" db="EMBL/GenBank/DDBJ databases">
        <authorList>
            <person name="Zhu H."/>
        </authorList>
    </citation>
    <scope>NUCLEOTIDE SEQUENCE [LARGE SCALE GENOMIC DNA]</scope>
    <source>
        <strain evidence="8">K2W31S-8</strain>
    </source>
</reference>
<dbReference type="AlphaFoldDB" id="A0A385Z324"/>
<comment type="subcellular location">
    <subcellularLocation>
        <location evidence="1">Membrane</location>
        <topology evidence="1">Multi-pass membrane protein</topology>
    </subcellularLocation>
</comment>
<dbReference type="Pfam" id="PF02133">
    <property type="entry name" value="Transp_cyt_pur"/>
    <property type="match status" value="1"/>
</dbReference>
<dbReference type="GO" id="GO:0005886">
    <property type="term" value="C:plasma membrane"/>
    <property type="evidence" value="ECO:0007669"/>
    <property type="project" value="TreeGrafter"/>
</dbReference>
<evidence type="ECO:0000313" key="8">
    <source>
        <dbReference type="Proteomes" id="UP000265560"/>
    </source>
</evidence>
<dbReference type="GO" id="GO:0015209">
    <property type="term" value="F:cytosine transmembrane transporter activity"/>
    <property type="evidence" value="ECO:0007669"/>
    <property type="project" value="InterPro"/>
</dbReference>
<organism evidence="7 8">
    <name type="scientific">Pseudomonas cavernae</name>
    <dbReference type="NCBI Taxonomy" id="2320867"/>
    <lineage>
        <taxon>Bacteria</taxon>
        <taxon>Pseudomonadati</taxon>
        <taxon>Pseudomonadota</taxon>
        <taxon>Gammaproteobacteria</taxon>
        <taxon>Pseudomonadales</taxon>
        <taxon>Pseudomonadaceae</taxon>
        <taxon>Pseudomonas</taxon>
    </lineage>
</organism>
<dbReference type="InterPro" id="IPR030191">
    <property type="entry name" value="CodB"/>
</dbReference>
<dbReference type="EMBL" id="CP032419">
    <property type="protein sequence ID" value="AYC32293.1"/>
    <property type="molecule type" value="Genomic_DNA"/>
</dbReference>
<feature type="transmembrane region" description="Helical" evidence="6">
    <location>
        <begin position="264"/>
        <end position="288"/>
    </location>
</feature>
<feature type="transmembrane region" description="Helical" evidence="6">
    <location>
        <begin position="134"/>
        <end position="158"/>
    </location>
</feature>
<evidence type="ECO:0000256" key="6">
    <source>
        <dbReference type="SAM" id="Phobius"/>
    </source>
</evidence>
<dbReference type="Proteomes" id="UP000265560">
    <property type="component" value="Chromosome"/>
</dbReference>
<keyword evidence="3 6" id="KW-0812">Transmembrane</keyword>
<evidence type="ECO:0000256" key="4">
    <source>
        <dbReference type="ARBA" id="ARBA00022989"/>
    </source>
</evidence>
<accession>A0A385Z324</accession>
<feature type="transmembrane region" description="Helical" evidence="6">
    <location>
        <begin position="203"/>
        <end position="222"/>
    </location>
</feature>
<dbReference type="RefSeq" id="WP_119892915.1">
    <property type="nucleotide sequence ID" value="NZ_CP032419.1"/>
</dbReference>
<dbReference type="InterPro" id="IPR001248">
    <property type="entry name" value="Pur-cyt_permease"/>
</dbReference>
<feature type="transmembrane region" description="Helical" evidence="6">
    <location>
        <begin position="102"/>
        <end position="122"/>
    </location>
</feature>
<proteinExistence type="inferred from homology"/>
<keyword evidence="5 6" id="KW-0472">Membrane</keyword>
<dbReference type="PANTHER" id="PTHR30569:SF0">
    <property type="entry name" value="CYTOSINE PERMEASE"/>
    <property type="match status" value="1"/>
</dbReference>
<feature type="transmembrane region" description="Helical" evidence="6">
    <location>
        <begin position="165"/>
        <end position="183"/>
    </location>
</feature>
<feature type="transmembrane region" description="Helical" evidence="6">
    <location>
        <begin position="402"/>
        <end position="421"/>
    </location>
</feature>
<feature type="transmembrane region" description="Helical" evidence="6">
    <location>
        <begin position="368"/>
        <end position="390"/>
    </location>
</feature>
<feature type="transmembrane region" description="Helical" evidence="6">
    <location>
        <begin position="234"/>
        <end position="258"/>
    </location>
</feature>
<evidence type="ECO:0000313" key="7">
    <source>
        <dbReference type="EMBL" id="AYC32293.1"/>
    </source>
</evidence>
<dbReference type="OrthoDB" id="5487344at2"/>
<keyword evidence="4 6" id="KW-1133">Transmembrane helix</keyword>
<evidence type="ECO:0000256" key="1">
    <source>
        <dbReference type="ARBA" id="ARBA00004141"/>
    </source>
</evidence>
<protein>
    <submittedName>
        <fullName evidence="7">Cytosine permease</fullName>
    </submittedName>
</protein>
<gene>
    <name evidence="7" type="ORF">D3880_07815</name>
</gene>
<evidence type="ECO:0000256" key="5">
    <source>
        <dbReference type="ARBA" id="ARBA00023136"/>
    </source>
</evidence>
<feature type="transmembrane region" description="Helical" evidence="6">
    <location>
        <begin position="309"/>
        <end position="328"/>
    </location>
</feature>
<feature type="transmembrane region" description="Helical" evidence="6">
    <location>
        <begin position="60"/>
        <end position="81"/>
    </location>
</feature>